<dbReference type="AlphaFoldDB" id="A0A1Z5JBZ2"/>
<gene>
    <name evidence="1" type="ORF">FisN_22Lh222</name>
</gene>
<reference evidence="1 2" key="1">
    <citation type="journal article" date="2015" name="Plant Cell">
        <title>Oil accumulation by the oleaginous diatom Fistulifera solaris as revealed by the genome and transcriptome.</title>
        <authorList>
            <person name="Tanaka T."/>
            <person name="Maeda Y."/>
            <person name="Veluchamy A."/>
            <person name="Tanaka M."/>
            <person name="Abida H."/>
            <person name="Marechal E."/>
            <person name="Bowler C."/>
            <person name="Muto M."/>
            <person name="Sunaga Y."/>
            <person name="Tanaka M."/>
            <person name="Yoshino T."/>
            <person name="Taniguchi T."/>
            <person name="Fukuda Y."/>
            <person name="Nemoto M."/>
            <person name="Matsumoto M."/>
            <person name="Wong P.S."/>
            <person name="Aburatani S."/>
            <person name="Fujibuchi W."/>
        </authorList>
    </citation>
    <scope>NUCLEOTIDE SEQUENCE [LARGE SCALE GENOMIC DNA]</scope>
    <source>
        <strain evidence="1 2">JPCC DA0580</strain>
    </source>
</reference>
<organism evidence="1 2">
    <name type="scientific">Fistulifera solaris</name>
    <name type="common">Oleaginous diatom</name>
    <dbReference type="NCBI Taxonomy" id="1519565"/>
    <lineage>
        <taxon>Eukaryota</taxon>
        <taxon>Sar</taxon>
        <taxon>Stramenopiles</taxon>
        <taxon>Ochrophyta</taxon>
        <taxon>Bacillariophyta</taxon>
        <taxon>Bacillariophyceae</taxon>
        <taxon>Bacillariophycidae</taxon>
        <taxon>Naviculales</taxon>
        <taxon>Naviculaceae</taxon>
        <taxon>Fistulifera</taxon>
    </lineage>
</organism>
<protein>
    <submittedName>
        <fullName evidence="1">Uncharacterized protein</fullName>
    </submittedName>
</protein>
<proteinExistence type="predicted"/>
<dbReference type="Proteomes" id="UP000198406">
    <property type="component" value="Unassembled WGS sequence"/>
</dbReference>
<comment type="caution">
    <text evidence="1">The sequence shown here is derived from an EMBL/GenBank/DDBJ whole genome shotgun (WGS) entry which is preliminary data.</text>
</comment>
<dbReference type="OrthoDB" id="43535at2759"/>
<dbReference type="EMBL" id="BDSP01000041">
    <property type="protein sequence ID" value="GAX11530.1"/>
    <property type="molecule type" value="Genomic_DNA"/>
</dbReference>
<accession>A0A1Z5JBZ2</accession>
<sequence length="197" mass="22578">MGINKNTLFVWDGILEVHDASQRGVYDVVWHGTLVANEFSPDATRVEAPKRNAFKEFCDSDLLFRVTGQARPVDLVMNEDKFKPYRIRLTDGPGWDLDGQKHHDIDHEVISSLQWQGSSDPRRSLVFATGGDSYGKFISVGWMRPGNRITLARRYVSDNRADWSAETLRKETLKLIYDDEEEECVMPPWQCSVFSAH</sequence>
<evidence type="ECO:0000313" key="2">
    <source>
        <dbReference type="Proteomes" id="UP000198406"/>
    </source>
</evidence>
<name>A0A1Z5JBZ2_FISSO</name>
<evidence type="ECO:0000313" key="1">
    <source>
        <dbReference type="EMBL" id="GAX11530.1"/>
    </source>
</evidence>
<dbReference type="InParanoid" id="A0A1Z5JBZ2"/>
<keyword evidence="2" id="KW-1185">Reference proteome</keyword>